<dbReference type="InterPro" id="IPR036188">
    <property type="entry name" value="FAD/NAD-bd_sf"/>
</dbReference>
<feature type="region of interest" description="Disordered" evidence="1">
    <location>
        <begin position="408"/>
        <end position="431"/>
    </location>
</feature>
<accession>A0A344U0X6</accession>
<dbReference type="AlphaFoldDB" id="A0A344U0X6"/>
<evidence type="ECO:0000313" key="3">
    <source>
        <dbReference type="Proteomes" id="UP000252004"/>
    </source>
</evidence>
<dbReference type="OrthoDB" id="24355at2"/>
<evidence type="ECO:0000256" key="1">
    <source>
        <dbReference type="SAM" id="MobiDB-lite"/>
    </source>
</evidence>
<dbReference type="PRINTS" id="PR00420">
    <property type="entry name" value="RNGMNOXGNASE"/>
</dbReference>
<protein>
    <submittedName>
        <fullName evidence="2">Lycopene cyclase</fullName>
    </submittedName>
</protein>
<dbReference type="KEGG" id="sgz:C0216_14730"/>
<dbReference type="Proteomes" id="UP000252004">
    <property type="component" value="Chromosome"/>
</dbReference>
<organism evidence="2 3">
    <name type="scientific">Streptomyces globosus</name>
    <dbReference type="NCBI Taxonomy" id="68209"/>
    <lineage>
        <taxon>Bacteria</taxon>
        <taxon>Bacillati</taxon>
        <taxon>Actinomycetota</taxon>
        <taxon>Actinomycetes</taxon>
        <taxon>Kitasatosporales</taxon>
        <taxon>Streptomycetaceae</taxon>
        <taxon>Streptomyces</taxon>
    </lineage>
</organism>
<gene>
    <name evidence="2" type="ORF">C0216_14730</name>
</gene>
<dbReference type="Gene3D" id="3.50.50.60">
    <property type="entry name" value="FAD/NAD(P)-binding domain"/>
    <property type="match status" value="1"/>
</dbReference>
<reference evidence="2 3" key="1">
    <citation type="submission" date="2018-01" db="EMBL/GenBank/DDBJ databases">
        <title>Draft genome Sequence of streptomyces globosus LZH-48.</title>
        <authorList>
            <person name="Ran K."/>
            <person name="Li Z."/>
            <person name="Wei S."/>
            <person name="Dong R."/>
        </authorList>
    </citation>
    <scope>NUCLEOTIDE SEQUENCE [LARGE SCALE GENOMIC DNA]</scope>
    <source>
        <strain evidence="2 3">LZH-48</strain>
    </source>
</reference>
<dbReference type="Pfam" id="PF05834">
    <property type="entry name" value="Lycopene_cycl"/>
    <property type="match status" value="1"/>
</dbReference>
<name>A0A344U0X6_9ACTN</name>
<evidence type="ECO:0000313" key="2">
    <source>
        <dbReference type="EMBL" id="AXE24547.1"/>
    </source>
</evidence>
<feature type="compositionally biased region" description="Acidic residues" evidence="1">
    <location>
        <begin position="422"/>
        <end position="431"/>
    </location>
</feature>
<proteinExistence type="predicted"/>
<dbReference type="SUPFAM" id="SSF51905">
    <property type="entry name" value="FAD/NAD(P)-binding domain"/>
    <property type="match status" value="1"/>
</dbReference>
<sequence length="431" mass="46766">MGPTAWAREGRRGVGCGPEVDVDVVIVGGGAAGLSLAHALTLPGARREPAVAVVETPRQALRPGDRTWCFWQDGPAEHPEAEAASWARLRVRDRDGGVVDGELRALRYRMLRSDAFEASVRSRLAGLPGVRLVAATAEAVHDTPGGAVAVCTGADGRRIAVRGRHLFDSRPLPALPPARTLLLQHFRGWFVRTARPAFDPDTVELMDFRVPQPARGLAFGYVLPLGPAEALVEYTEFSRAPLARDAYTAALEHYTRDVLRLGPFEVRAEESGVIPMTDARYPRRAGARVHLIGAAGGATRPSTGYTFSAVQRQTRAVAAALRDGRTPRLPAPHRRRALAMDAVVLRALDAGRIDGPRFFTDLFRRVPAERVLRFLDGTTALWEDLLVGCATPVAPMLRTVAELPFLPRRHAPAAPRETRPDEPDDDPAAGH</sequence>
<dbReference type="EMBL" id="CP030862">
    <property type="protein sequence ID" value="AXE24547.1"/>
    <property type="molecule type" value="Genomic_DNA"/>
</dbReference>
<keyword evidence="3" id="KW-1185">Reference proteome</keyword>